<dbReference type="InterPro" id="IPR027417">
    <property type="entry name" value="P-loop_NTPase"/>
</dbReference>
<keyword evidence="15" id="KW-1185">Reference proteome</keyword>
<comment type="function">
    <text evidence="1">Polynucleotide 5'-kinase involved in rRNA processing.</text>
</comment>
<dbReference type="EMBL" id="LCWF01000118">
    <property type="protein sequence ID" value="KKY18675.1"/>
    <property type="molecule type" value="Genomic_DNA"/>
</dbReference>
<keyword evidence="6 9" id="KW-0547">Nucleotide-binding</keyword>
<dbReference type="FunFam" id="2.60.120.1030:FF:000001">
    <property type="entry name" value="Protein CLP1 homolog 5"/>
    <property type="match status" value="1"/>
</dbReference>
<dbReference type="Gene3D" id="3.40.50.300">
    <property type="entry name" value="P-loop containing nucleotide triphosphate hydrolases"/>
    <property type="match status" value="1"/>
</dbReference>
<dbReference type="Gene3D" id="2.40.30.330">
    <property type="entry name" value="Pre-mRNA cleavage complex subunit Clp1, C-terminal domain"/>
    <property type="match status" value="1"/>
</dbReference>
<dbReference type="Pfam" id="PF16573">
    <property type="entry name" value="CLP1_N"/>
    <property type="match status" value="1"/>
</dbReference>
<dbReference type="InterPro" id="IPR028606">
    <property type="entry name" value="Clp1"/>
</dbReference>
<reference evidence="14 15" key="2">
    <citation type="submission" date="2015-05" db="EMBL/GenBank/DDBJ databases">
        <authorList>
            <person name="Morales-Cruz A."/>
            <person name="Amrine K.C."/>
            <person name="Cantu D."/>
        </authorList>
    </citation>
    <scope>NUCLEOTIDE SEQUENCE [LARGE SCALE GENOMIC DNA]</scope>
    <source>
        <strain evidence="14">UCRPC4</strain>
    </source>
</reference>
<dbReference type="InterPro" id="IPR045116">
    <property type="entry name" value="Clp1/Grc3"/>
</dbReference>
<comment type="function">
    <text evidence="9">Required for endonucleolytic cleavage during polyadenylation-dependent pre-mRNA 3'-end formation.</text>
</comment>
<dbReference type="HAMAP" id="MF_03035">
    <property type="entry name" value="Clp1"/>
    <property type="match status" value="1"/>
</dbReference>
<dbReference type="GO" id="GO:0005849">
    <property type="term" value="C:mRNA cleavage factor complex"/>
    <property type="evidence" value="ECO:0007669"/>
    <property type="project" value="UniProtKB-UniRule"/>
</dbReference>
<dbReference type="InterPro" id="IPR010655">
    <property type="entry name" value="Clp1_C"/>
</dbReference>
<comment type="subcellular location">
    <subcellularLocation>
        <location evidence="2 9">Nucleus</location>
    </subcellularLocation>
</comment>
<evidence type="ECO:0000256" key="1">
    <source>
        <dbReference type="ARBA" id="ARBA00003798"/>
    </source>
</evidence>
<reference evidence="14 15" key="1">
    <citation type="submission" date="2015-05" db="EMBL/GenBank/DDBJ databases">
        <title>Distinctive expansion of gene families associated with plant cell wall degradation and secondary metabolism in the genomes of grapevine trunk pathogens.</title>
        <authorList>
            <person name="Lawrence D.P."/>
            <person name="Travadon R."/>
            <person name="Rolshausen P.E."/>
            <person name="Baumgartner K."/>
        </authorList>
    </citation>
    <scope>NUCLEOTIDE SEQUENCE [LARGE SCALE GENOMIC DNA]</scope>
    <source>
        <strain evidence="14">UCRPC4</strain>
    </source>
</reference>
<dbReference type="Gene3D" id="2.60.120.1030">
    <property type="entry name" value="Clp1, DNA binding domain"/>
    <property type="match status" value="1"/>
</dbReference>
<evidence type="ECO:0000256" key="8">
    <source>
        <dbReference type="ARBA" id="ARBA00023242"/>
    </source>
</evidence>
<feature type="binding site" evidence="9">
    <location>
        <position position="30"/>
    </location>
    <ligand>
        <name>ATP</name>
        <dbReference type="ChEBI" id="CHEBI:30616"/>
    </ligand>
</feature>
<comment type="similarity">
    <text evidence="9">Belongs to the Clp1 family. Clp1 subfamily.</text>
</comment>
<dbReference type="AlphaFoldDB" id="A0A0G2GPB4"/>
<dbReference type="Pfam" id="PF06807">
    <property type="entry name" value="Clp1"/>
    <property type="match status" value="1"/>
</dbReference>
<dbReference type="Proteomes" id="UP000053317">
    <property type="component" value="Unassembled WGS sequence"/>
</dbReference>
<evidence type="ECO:0000256" key="9">
    <source>
        <dbReference type="HAMAP-Rule" id="MF_03035"/>
    </source>
</evidence>
<sequence>MSLPGLGLSQPEEEIRPAIATQHAIPEGSEWRFEVASGKYLKVQLLGGTAEVFGTEIVSGQTYTFTCTKASIFTWHGCTIEVSGDACQSEYIAEETPMTEYANVHFALETLRNEAKQQGRGGPRVLVVGPDDAGKTSLTKILTGYAVRIGRQPMVVNLDTKEGMLSIPSTMTAAAFKTMIDIEEGWGSSPMSGPSAIPVKLPLAYSYGLPDPNDKDGEIYRAIISRLALAVSGRLESDPESKEAGIIIDTSGSISQARSSSSAPGSTPYATISHIVSEFSISAIVVLGSERLYVDLQKRFDGRPTSNSTATLETVSVVKLSKSGGCVDRDEDFMRSFRSSQIRDYFYGNSKLTNGINLSPHQQTVDFSFLAIYKFNAASPSSTVPDDLFAPGGSYDPDPDTEQDASFLTSNNLQSFDTKKPSTANLYTQLTNPSAAMSNCILTVLNVSPHSSPTDEDIRDASVMGFLYVADVDEAKRRITVLSPMAGRIPDGIIVWSTSWPEEVLGLI</sequence>
<comment type="caution">
    <text evidence="14">The sequence shown here is derived from an EMBL/GenBank/DDBJ whole genome shotgun (WGS) entry which is preliminary data.</text>
</comment>
<organism evidence="14 15">
    <name type="scientific">Phaeomoniella chlamydospora</name>
    <name type="common">Phaeoacremonium chlamydosporum</name>
    <dbReference type="NCBI Taxonomy" id="158046"/>
    <lineage>
        <taxon>Eukaryota</taxon>
        <taxon>Fungi</taxon>
        <taxon>Dikarya</taxon>
        <taxon>Ascomycota</taxon>
        <taxon>Pezizomycotina</taxon>
        <taxon>Eurotiomycetes</taxon>
        <taxon>Chaetothyriomycetidae</taxon>
        <taxon>Phaeomoniellales</taxon>
        <taxon>Phaeomoniellaceae</taxon>
        <taxon>Phaeomoniella</taxon>
    </lineage>
</organism>
<gene>
    <name evidence="9" type="primary">CLP1</name>
    <name evidence="14" type="ORF">UCRPC4_g04826</name>
</gene>
<feature type="region of interest" description="Disordered" evidence="10">
    <location>
        <begin position="387"/>
        <end position="412"/>
    </location>
</feature>
<dbReference type="InterPro" id="IPR038239">
    <property type="entry name" value="Clp1_N_sf"/>
</dbReference>
<name>A0A0G2GPB4_PHACM</name>
<feature type="domain" description="Clp1 C-terminal" evidence="11">
    <location>
        <begin position="358"/>
        <end position="502"/>
    </location>
</feature>
<dbReference type="InterPro" id="IPR038238">
    <property type="entry name" value="Clp1_C_sf"/>
</dbReference>
<evidence type="ECO:0000313" key="14">
    <source>
        <dbReference type="EMBL" id="KKY18675.1"/>
    </source>
</evidence>
<dbReference type="PANTHER" id="PTHR12755:SF6">
    <property type="entry name" value="POLYRIBONUCLEOTIDE 5'-HYDROXYL-KINASE CLP1"/>
    <property type="match status" value="1"/>
</dbReference>
<feature type="binding site" evidence="9">
    <location>
        <begin position="132"/>
        <end position="137"/>
    </location>
    <ligand>
        <name>ATP</name>
        <dbReference type="ChEBI" id="CHEBI:30616"/>
    </ligand>
</feature>
<evidence type="ECO:0000256" key="6">
    <source>
        <dbReference type="ARBA" id="ARBA00022741"/>
    </source>
</evidence>
<keyword evidence="7 9" id="KW-0067">ATP-binding</keyword>
<proteinExistence type="inferred from homology"/>
<dbReference type="GO" id="GO:0005524">
    <property type="term" value="F:ATP binding"/>
    <property type="evidence" value="ECO:0007669"/>
    <property type="project" value="UniProtKB-UniRule"/>
</dbReference>
<feature type="binding site" evidence="9">
    <location>
        <position position="69"/>
    </location>
    <ligand>
        <name>ATP</name>
        <dbReference type="ChEBI" id="CHEBI:30616"/>
    </ligand>
</feature>
<evidence type="ECO:0000256" key="3">
    <source>
        <dbReference type="ARBA" id="ARBA00018706"/>
    </source>
</evidence>
<dbReference type="GO" id="GO:0031124">
    <property type="term" value="P:mRNA 3'-end processing"/>
    <property type="evidence" value="ECO:0007669"/>
    <property type="project" value="UniProtKB-UniRule"/>
</dbReference>
<dbReference type="InterPro" id="IPR032324">
    <property type="entry name" value="Clp1_N"/>
</dbReference>
<evidence type="ECO:0000313" key="15">
    <source>
        <dbReference type="Proteomes" id="UP000053317"/>
    </source>
</evidence>
<feature type="domain" description="Clp1 P-loop" evidence="13">
    <location>
        <begin position="129"/>
        <end position="348"/>
    </location>
</feature>
<dbReference type="GO" id="GO:0006388">
    <property type="term" value="P:tRNA splicing, via endonucleolytic cleavage and ligation"/>
    <property type="evidence" value="ECO:0007669"/>
    <property type="project" value="TreeGrafter"/>
</dbReference>
<dbReference type="OrthoDB" id="258143at2759"/>
<dbReference type="Pfam" id="PF16575">
    <property type="entry name" value="CLP1_P"/>
    <property type="match status" value="1"/>
</dbReference>
<evidence type="ECO:0000259" key="12">
    <source>
        <dbReference type="Pfam" id="PF16573"/>
    </source>
</evidence>
<evidence type="ECO:0000256" key="5">
    <source>
        <dbReference type="ARBA" id="ARBA00022664"/>
    </source>
</evidence>
<dbReference type="GO" id="GO:0051731">
    <property type="term" value="F:polynucleotide 5'-hydroxyl-kinase activity"/>
    <property type="evidence" value="ECO:0007669"/>
    <property type="project" value="InterPro"/>
</dbReference>
<dbReference type="SUPFAM" id="SSF52540">
    <property type="entry name" value="P-loop containing nucleoside triphosphate hydrolases"/>
    <property type="match status" value="1"/>
</dbReference>
<keyword evidence="8 9" id="KW-0539">Nucleus</keyword>
<evidence type="ECO:0000259" key="13">
    <source>
        <dbReference type="Pfam" id="PF16575"/>
    </source>
</evidence>
<keyword evidence="5 9" id="KW-0507">mRNA processing</keyword>
<evidence type="ECO:0000256" key="10">
    <source>
        <dbReference type="SAM" id="MobiDB-lite"/>
    </source>
</evidence>
<accession>A0A0G2GPB4</accession>
<evidence type="ECO:0000256" key="2">
    <source>
        <dbReference type="ARBA" id="ARBA00004123"/>
    </source>
</evidence>
<feature type="domain" description="Clp1 N-terminal" evidence="12">
    <location>
        <begin position="25"/>
        <end position="115"/>
    </location>
</feature>
<dbReference type="PANTHER" id="PTHR12755">
    <property type="entry name" value="CLEAVAGE/POLYADENYLATION FACTOR IA SUBUNIT CLP1P"/>
    <property type="match status" value="1"/>
</dbReference>
<comment type="subunit">
    <text evidence="9">Component of a pre-mRNA cleavage factor complex. Interacts directly with PCF11.</text>
</comment>
<evidence type="ECO:0000259" key="11">
    <source>
        <dbReference type="Pfam" id="PF06807"/>
    </source>
</evidence>
<dbReference type="InterPro" id="IPR032319">
    <property type="entry name" value="CLP1_P"/>
</dbReference>
<evidence type="ECO:0000256" key="7">
    <source>
        <dbReference type="ARBA" id="ARBA00022840"/>
    </source>
</evidence>
<evidence type="ECO:0000256" key="4">
    <source>
        <dbReference type="ARBA" id="ARBA00019824"/>
    </source>
</evidence>
<protein>
    <recommendedName>
        <fullName evidence="4">Polynucleotide 5'-hydroxyl-kinase GRC3</fullName>
    </recommendedName>
    <alternativeName>
        <fullName evidence="3">Polynucleotide 5'-hydroxyl-kinase grc3</fullName>
    </alternativeName>
</protein>